<dbReference type="STRING" id="50376.A0A517LH96"/>
<dbReference type="PANTHER" id="PTHR46154">
    <property type="match status" value="1"/>
</dbReference>
<dbReference type="GO" id="GO:0015204">
    <property type="term" value="F:urea transmembrane transporter activity"/>
    <property type="evidence" value="ECO:0007669"/>
    <property type="project" value="InterPro"/>
</dbReference>
<keyword evidence="11" id="KW-1185">Reference proteome</keyword>
<feature type="transmembrane region" description="Helical" evidence="9">
    <location>
        <begin position="88"/>
        <end position="109"/>
    </location>
</feature>
<feature type="transmembrane region" description="Helical" evidence="9">
    <location>
        <begin position="398"/>
        <end position="417"/>
    </location>
</feature>
<name>A0A517LH96_9PEZI</name>
<comment type="subcellular location">
    <subcellularLocation>
        <location evidence="1">Membrane</location>
        <topology evidence="1">Multi-pass membrane protein</topology>
    </subcellularLocation>
</comment>
<sequence length="678" mass="72764">MSASLLLTEGVGYGILVGVGALFALGMYFTTIVLAKFANEVQGTEMFMTAKHSVKSGLLASSVVSSWTIAATLLTSTTWTFGYGISGAYFYGAGACVQIFLFAVAAIELKRKAPGAHTMLELTRLRYGVAGHWVQIAFSTLYQFFNCVCILVGTSAVFSGLTGMNQIAACFLIPLGTILYTLTGGIKATILTDWVHTVIIYVVILIGLFVTYTTSNLIGSIDEMYKLLRQAAIRTPVVGNPGGEYLTMHSLDAVLYGIILFGAGCAASVDVQLFQKAIAATSQGTFTGYFLGTLCWFSIPFCLATTFGLVGRALEASPSYPTYPALLSAKQYAAGLALPYAAQALMGKGGAVAILLQIFMAATSAFSSDLVCFASVWTFDVYRAYFNPNASGGLLIRLSHLSVVLFALVCCGVAAGLTMTPVGVNFTITSIGIICNPALFPIYATVLWKQQNTYAVVGAPILGLITSLASWLGSASSLYGAVTIDTMSMPLCQVVGQVTAMLSPCIYSPVITYLTGPQNFDWEIFQNIRAVDDSDVKGITREQLAAQQAVEHSTAEENTKLKHERNVAAWASIAVALCFLIIFPMPLYGTRYVFNRDFFRFWVVWTFLWAICAAATIAIMPVYQGRHTLTMFIRRFLLRQDMSVIVGLASKDPSSDEKVGSGNLGTEKGDGKAEANSI</sequence>
<feature type="transmembrane region" description="Helical" evidence="9">
    <location>
        <begin position="454"/>
        <end position="479"/>
    </location>
</feature>
<gene>
    <name evidence="10" type="ORF">FKW77_005625</name>
</gene>
<dbReference type="CDD" id="cd11476">
    <property type="entry name" value="SLC5sbd_DUR3"/>
    <property type="match status" value="1"/>
</dbReference>
<feature type="transmembrane region" description="Helical" evidence="9">
    <location>
        <begin position="424"/>
        <end position="448"/>
    </location>
</feature>
<evidence type="ECO:0000256" key="7">
    <source>
        <dbReference type="RuleBase" id="RU362091"/>
    </source>
</evidence>
<evidence type="ECO:0000256" key="5">
    <source>
        <dbReference type="ARBA" id="ARBA00022989"/>
    </source>
</evidence>
<evidence type="ECO:0000256" key="3">
    <source>
        <dbReference type="ARBA" id="ARBA00022448"/>
    </source>
</evidence>
<evidence type="ECO:0000256" key="1">
    <source>
        <dbReference type="ARBA" id="ARBA00004141"/>
    </source>
</evidence>
<dbReference type="GO" id="GO:0005886">
    <property type="term" value="C:plasma membrane"/>
    <property type="evidence" value="ECO:0007669"/>
    <property type="project" value="TreeGrafter"/>
</dbReference>
<dbReference type="EMBL" id="CP042196">
    <property type="protein sequence ID" value="QDS75004.1"/>
    <property type="molecule type" value="Genomic_DNA"/>
</dbReference>
<feature type="compositionally biased region" description="Basic and acidic residues" evidence="8">
    <location>
        <begin position="667"/>
        <end position="678"/>
    </location>
</feature>
<feature type="transmembrane region" description="Helical" evidence="9">
    <location>
        <begin position="599"/>
        <end position="623"/>
    </location>
</feature>
<dbReference type="Pfam" id="PF00474">
    <property type="entry name" value="SSF"/>
    <property type="match status" value="1"/>
</dbReference>
<feature type="region of interest" description="Disordered" evidence="8">
    <location>
        <begin position="651"/>
        <end position="678"/>
    </location>
</feature>
<reference evidence="10 11" key="1">
    <citation type="submission" date="2019-07" db="EMBL/GenBank/DDBJ databases">
        <title>Finished genome of Venturia effusa.</title>
        <authorList>
            <person name="Young C.A."/>
            <person name="Cox M.P."/>
            <person name="Ganley A.R.D."/>
            <person name="David W.J."/>
        </authorList>
    </citation>
    <scope>NUCLEOTIDE SEQUENCE [LARGE SCALE GENOMIC DNA]</scope>
    <source>
        <strain evidence="11">albino</strain>
    </source>
</reference>
<evidence type="ECO:0000256" key="4">
    <source>
        <dbReference type="ARBA" id="ARBA00022692"/>
    </source>
</evidence>
<evidence type="ECO:0008006" key="12">
    <source>
        <dbReference type="Google" id="ProtNLM"/>
    </source>
</evidence>
<feature type="transmembrane region" description="Helical" evidence="9">
    <location>
        <begin position="194"/>
        <end position="214"/>
    </location>
</feature>
<feature type="transmembrane region" description="Helical" evidence="9">
    <location>
        <begin position="286"/>
        <end position="310"/>
    </location>
</feature>
<keyword evidence="4 9" id="KW-0812">Transmembrane</keyword>
<proteinExistence type="inferred from homology"/>
<accession>A0A517LH96</accession>
<dbReference type="InterPro" id="IPR038377">
    <property type="entry name" value="Na/Glc_symporter_sf"/>
</dbReference>
<feature type="transmembrane region" description="Helical" evidence="9">
    <location>
        <begin position="164"/>
        <end position="182"/>
    </location>
</feature>
<evidence type="ECO:0000256" key="6">
    <source>
        <dbReference type="ARBA" id="ARBA00023136"/>
    </source>
</evidence>
<feature type="transmembrane region" description="Helical" evidence="9">
    <location>
        <begin position="253"/>
        <end position="274"/>
    </location>
</feature>
<evidence type="ECO:0000256" key="9">
    <source>
        <dbReference type="SAM" id="Phobius"/>
    </source>
</evidence>
<dbReference type="AlphaFoldDB" id="A0A517LH96"/>
<dbReference type="OrthoDB" id="6132759at2759"/>
<keyword evidence="6 9" id="KW-0472">Membrane</keyword>
<feature type="transmembrane region" description="Helical" evidence="9">
    <location>
        <begin position="567"/>
        <end position="587"/>
    </location>
</feature>
<evidence type="ECO:0000313" key="11">
    <source>
        <dbReference type="Proteomes" id="UP000316270"/>
    </source>
</evidence>
<organism evidence="10 11">
    <name type="scientific">Venturia effusa</name>
    <dbReference type="NCBI Taxonomy" id="50376"/>
    <lineage>
        <taxon>Eukaryota</taxon>
        <taxon>Fungi</taxon>
        <taxon>Dikarya</taxon>
        <taxon>Ascomycota</taxon>
        <taxon>Pezizomycotina</taxon>
        <taxon>Dothideomycetes</taxon>
        <taxon>Pleosporomycetidae</taxon>
        <taxon>Venturiales</taxon>
        <taxon>Venturiaceae</taxon>
        <taxon>Venturia</taxon>
    </lineage>
</organism>
<keyword evidence="3" id="KW-0813">Transport</keyword>
<evidence type="ECO:0000313" key="10">
    <source>
        <dbReference type="EMBL" id="QDS75004.1"/>
    </source>
</evidence>
<protein>
    <recommendedName>
        <fullName evidence="12">Urea active transporter</fullName>
    </recommendedName>
</protein>
<evidence type="ECO:0000256" key="2">
    <source>
        <dbReference type="ARBA" id="ARBA00006434"/>
    </source>
</evidence>
<dbReference type="GO" id="GO:0015489">
    <property type="term" value="F:putrescine transmembrane transporter activity"/>
    <property type="evidence" value="ECO:0007669"/>
    <property type="project" value="TreeGrafter"/>
</dbReference>
<evidence type="ECO:0000256" key="8">
    <source>
        <dbReference type="SAM" id="MobiDB-lite"/>
    </source>
</evidence>
<dbReference type="PANTHER" id="PTHR46154:SF4">
    <property type="entry name" value="UREA ACTIVE TRANSPORTER"/>
    <property type="match status" value="1"/>
</dbReference>
<feature type="transmembrane region" description="Helical" evidence="9">
    <location>
        <begin position="58"/>
        <end position="82"/>
    </location>
</feature>
<feature type="transmembrane region" description="Helical" evidence="9">
    <location>
        <begin position="354"/>
        <end position="378"/>
    </location>
</feature>
<dbReference type="Proteomes" id="UP000316270">
    <property type="component" value="Chromosome 12"/>
</dbReference>
<keyword evidence="5 9" id="KW-1133">Transmembrane helix</keyword>
<dbReference type="Gene3D" id="1.20.1730.10">
    <property type="entry name" value="Sodium/glucose cotransporter"/>
    <property type="match status" value="1"/>
</dbReference>
<dbReference type="InterPro" id="IPR001734">
    <property type="entry name" value="Na/solute_symporter"/>
</dbReference>
<feature type="transmembrane region" description="Helical" evidence="9">
    <location>
        <begin position="12"/>
        <end position="37"/>
    </location>
</feature>
<comment type="similarity">
    <text evidence="2 7">Belongs to the sodium:solute symporter (SSF) (TC 2.A.21) family.</text>
</comment>
<dbReference type="InterPro" id="IPR031155">
    <property type="entry name" value="DUR"/>
</dbReference>
<dbReference type="GO" id="GO:0015606">
    <property type="term" value="F:spermidine transmembrane transporter activity"/>
    <property type="evidence" value="ECO:0007669"/>
    <property type="project" value="TreeGrafter"/>
</dbReference>
<dbReference type="PROSITE" id="PS50283">
    <property type="entry name" value="NA_SOLUT_SYMP_3"/>
    <property type="match status" value="1"/>
</dbReference>
<feature type="transmembrane region" description="Helical" evidence="9">
    <location>
        <begin position="130"/>
        <end position="158"/>
    </location>
</feature>